<evidence type="ECO:0000313" key="8">
    <source>
        <dbReference type="Proteomes" id="UP000708208"/>
    </source>
</evidence>
<keyword evidence="3 5" id="KW-1133">Transmembrane helix</keyword>
<organism evidence="7 8">
    <name type="scientific">Allacma fusca</name>
    <dbReference type="NCBI Taxonomy" id="39272"/>
    <lineage>
        <taxon>Eukaryota</taxon>
        <taxon>Metazoa</taxon>
        <taxon>Ecdysozoa</taxon>
        <taxon>Arthropoda</taxon>
        <taxon>Hexapoda</taxon>
        <taxon>Collembola</taxon>
        <taxon>Symphypleona</taxon>
        <taxon>Sminthuridae</taxon>
        <taxon>Allacma</taxon>
    </lineage>
</organism>
<comment type="caution">
    <text evidence="7">The sequence shown here is derived from an EMBL/GenBank/DDBJ whole genome shotgun (WGS) entry which is preliminary data.</text>
</comment>
<evidence type="ECO:0000313" key="7">
    <source>
        <dbReference type="EMBL" id="CAG7826663.1"/>
    </source>
</evidence>
<comment type="subcellular location">
    <subcellularLocation>
        <location evidence="1">Membrane</location>
    </subcellularLocation>
</comment>
<keyword evidence="8" id="KW-1185">Reference proteome</keyword>
<dbReference type="PROSITE" id="PS50262">
    <property type="entry name" value="G_PROTEIN_RECEP_F1_2"/>
    <property type="match status" value="1"/>
</dbReference>
<evidence type="ECO:0000256" key="2">
    <source>
        <dbReference type="ARBA" id="ARBA00022692"/>
    </source>
</evidence>
<dbReference type="SUPFAM" id="SSF81321">
    <property type="entry name" value="Family A G protein-coupled receptor-like"/>
    <property type="match status" value="1"/>
</dbReference>
<accession>A0A8J2PML8</accession>
<dbReference type="InterPro" id="IPR017452">
    <property type="entry name" value="GPCR_Rhodpsn_7TM"/>
</dbReference>
<name>A0A8J2PML8_9HEXA</name>
<keyword evidence="2 5" id="KW-0812">Transmembrane</keyword>
<dbReference type="Proteomes" id="UP000708208">
    <property type="component" value="Unassembled WGS sequence"/>
</dbReference>
<feature type="transmembrane region" description="Helical" evidence="5">
    <location>
        <begin position="21"/>
        <end position="41"/>
    </location>
</feature>
<feature type="domain" description="G-protein coupled receptors family 1 profile" evidence="6">
    <location>
        <begin position="1"/>
        <end position="75"/>
    </location>
</feature>
<feature type="transmembrane region" description="Helical" evidence="5">
    <location>
        <begin position="61"/>
        <end position="78"/>
    </location>
</feature>
<evidence type="ECO:0000256" key="4">
    <source>
        <dbReference type="ARBA" id="ARBA00023136"/>
    </source>
</evidence>
<protein>
    <recommendedName>
        <fullName evidence="6">G-protein coupled receptors family 1 profile domain-containing protein</fullName>
    </recommendedName>
</protein>
<evidence type="ECO:0000256" key="5">
    <source>
        <dbReference type="SAM" id="Phobius"/>
    </source>
</evidence>
<dbReference type="PANTHER" id="PTHR47632">
    <property type="entry name" value="FMRFAMIDE PEPTIDE RECEPTOR FAMILY-RELATED"/>
    <property type="match status" value="1"/>
</dbReference>
<proteinExistence type="predicted"/>
<gene>
    <name evidence="7" type="ORF">AFUS01_LOCUS36707</name>
</gene>
<dbReference type="GO" id="GO:0016020">
    <property type="term" value="C:membrane"/>
    <property type="evidence" value="ECO:0007669"/>
    <property type="project" value="UniProtKB-SubCell"/>
</dbReference>
<dbReference type="InterPro" id="IPR053326">
    <property type="entry name" value="GPCR1-like"/>
</dbReference>
<feature type="transmembrane region" description="Helical" evidence="5">
    <location>
        <begin position="120"/>
        <end position="141"/>
    </location>
</feature>
<sequence>VRKANRERQVLSKLQRREMGLATMLLCVVVVFLMCNVLPLVNNILESFYSKSIDHLVQTSNFLVVFNSSVNFVIYCTCGERFRRLLLRLCRDFLWCRLGLHGSRRNSLYRKSHLYRGQHGACYPYILTSASFLLFFFKMSFRSYILCL</sequence>
<evidence type="ECO:0000259" key="6">
    <source>
        <dbReference type="PROSITE" id="PS50262"/>
    </source>
</evidence>
<reference evidence="7" key="1">
    <citation type="submission" date="2021-06" db="EMBL/GenBank/DDBJ databases">
        <authorList>
            <person name="Hodson N. C."/>
            <person name="Mongue J. A."/>
            <person name="Jaron S. K."/>
        </authorList>
    </citation>
    <scope>NUCLEOTIDE SEQUENCE</scope>
</reference>
<evidence type="ECO:0000256" key="3">
    <source>
        <dbReference type="ARBA" id="ARBA00022989"/>
    </source>
</evidence>
<dbReference type="OrthoDB" id="10011262at2759"/>
<feature type="non-terminal residue" evidence="7">
    <location>
        <position position="1"/>
    </location>
</feature>
<evidence type="ECO:0000256" key="1">
    <source>
        <dbReference type="ARBA" id="ARBA00004370"/>
    </source>
</evidence>
<dbReference type="EMBL" id="CAJVCH010540670">
    <property type="protein sequence ID" value="CAG7826663.1"/>
    <property type="molecule type" value="Genomic_DNA"/>
</dbReference>
<keyword evidence="4 5" id="KW-0472">Membrane</keyword>
<dbReference type="AlphaFoldDB" id="A0A8J2PML8"/>